<keyword evidence="2" id="KW-0328">Glycosyltransferase</keyword>
<evidence type="ECO:0000256" key="1">
    <source>
        <dbReference type="ARBA" id="ARBA00004606"/>
    </source>
</evidence>
<evidence type="ECO:0000256" key="2">
    <source>
        <dbReference type="ARBA" id="ARBA00022676"/>
    </source>
</evidence>
<protein>
    <submittedName>
        <fullName evidence="6">Beta-glucuronosyltransferase GlcAT14A-like</fullName>
    </submittedName>
</protein>
<dbReference type="AlphaFoldDB" id="A0AAX6DL90"/>
<reference evidence="6" key="2">
    <citation type="submission" date="2023-04" db="EMBL/GenBank/DDBJ databases">
        <authorList>
            <person name="Bruccoleri R.E."/>
            <person name="Oakeley E.J."/>
            <person name="Faust A.-M."/>
            <person name="Dessus-Babus S."/>
            <person name="Altorfer M."/>
            <person name="Burckhardt D."/>
            <person name="Oertli M."/>
            <person name="Naumann U."/>
            <person name="Petersen F."/>
            <person name="Wong J."/>
        </authorList>
    </citation>
    <scope>NUCLEOTIDE SEQUENCE</scope>
    <source>
        <strain evidence="6">GSM-AAB239-AS_SAM_17_03QT</strain>
        <tissue evidence="6">Leaf</tissue>
    </source>
</reference>
<keyword evidence="3" id="KW-0808">Transferase</keyword>
<dbReference type="InterPro" id="IPR044610">
    <property type="entry name" value="GLCAT14A/B/C"/>
</dbReference>
<evidence type="ECO:0000256" key="5">
    <source>
        <dbReference type="ARBA" id="ARBA00023180"/>
    </source>
</evidence>
<dbReference type="PANTHER" id="PTHR45719">
    <property type="entry name" value="GLYCOSYLTRANSFERASE"/>
    <property type="match status" value="1"/>
</dbReference>
<accession>A0AAX6DL90</accession>
<evidence type="ECO:0000313" key="6">
    <source>
        <dbReference type="EMBL" id="KAJ6792573.1"/>
    </source>
</evidence>
<sequence length="414" mass="46043">MQSSPSNPNPNKDPLTFTCLLLTSLLTLTLLLITFISSSSTAPTPTHPPYPTLPSPLPPPPSLAYLLSGSSGDSSRLLRLLLSVYHPNNLYLLHLDLLADQAQRDSLARSLRSVPALRSADNVHVLGRADFAYRSGSSALSATLHAAAVLLRIGVRDWDWFVNLDAGDYPLVTQDDLLHVFSFLPKDLNFVQHSSYIGWRESRRLKPIIVDPGLYDTSKAEMFYATQKRDLPNAFKLFTGFPSVVLSRKLIEHSILGTDNLPRILLMYYANTASSHKNYFQTLLCNTPEFNRTILNHHLHYATWDTPPRQEPRVLGLDDLKNMTESGAAFGTRFSRDDTKVLDRIDLEVLNRRPGNVVPGGWCLGGGREDPCTVWGNADILRPGPGARNLARAIVQMLSSDGFHSNRCIWDASM</sequence>
<proteinExistence type="predicted"/>
<dbReference type="EMBL" id="JANAVB010043419">
    <property type="protein sequence ID" value="KAJ6792573.1"/>
    <property type="molecule type" value="Genomic_DNA"/>
</dbReference>
<gene>
    <name evidence="6" type="ORF">M6B38_238320</name>
</gene>
<keyword evidence="4" id="KW-0472">Membrane</keyword>
<keyword evidence="7" id="KW-1185">Reference proteome</keyword>
<dbReference type="Pfam" id="PF02485">
    <property type="entry name" value="Branch"/>
    <property type="match status" value="1"/>
</dbReference>
<dbReference type="InterPro" id="IPR003406">
    <property type="entry name" value="Glyco_trans_14"/>
</dbReference>
<dbReference type="PANTHER" id="PTHR45719:SF10">
    <property type="entry name" value="CORE-2_I-BRANCHING BETA-1,6-N-ACETYLGLUCOSAMINYLTRANSFERASE FAMILY PROTEIN"/>
    <property type="match status" value="1"/>
</dbReference>
<reference evidence="6" key="1">
    <citation type="journal article" date="2023" name="GigaByte">
        <title>Genome assembly of the bearded iris, Iris pallida Lam.</title>
        <authorList>
            <person name="Bruccoleri R.E."/>
            <person name="Oakeley E.J."/>
            <person name="Faust A.M.E."/>
            <person name="Altorfer M."/>
            <person name="Dessus-Babus S."/>
            <person name="Burckhardt D."/>
            <person name="Oertli M."/>
            <person name="Naumann U."/>
            <person name="Petersen F."/>
            <person name="Wong J."/>
        </authorList>
    </citation>
    <scope>NUCLEOTIDE SEQUENCE</scope>
    <source>
        <strain evidence="6">GSM-AAB239-AS_SAM_17_03QT</strain>
    </source>
</reference>
<organism evidence="6 7">
    <name type="scientific">Iris pallida</name>
    <name type="common">Sweet iris</name>
    <dbReference type="NCBI Taxonomy" id="29817"/>
    <lineage>
        <taxon>Eukaryota</taxon>
        <taxon>Viridiplantae</taxon>
        <taxon>Streptophyta</taxon>
        <taxon>Embryophyta</taxon>
        <taxon>Tracheophyta</taxon>
        <taxon>Spermatophyta</taxon>
        <taxon>Magnoliopsida</taxon>
        <taxon>Liliopsida</taxon>
        <taxon>Asparagales</taxon>
        <taxon>Iridaceae</taxon>
        <taxon>Iridoideae</taxon>
        <taxon>Irideae</taxon>
        <taxon>Iris</taxon>
    </lineage>
</organism>
<comment type="caution">
    <text evidence="6">The sequence shown here is derived from an EMBL/GenBank/DDBJ whole genome shotgun (WGS) entry which is preliminary data.</text>
</comment>
<dbReference type="GO" id="GO:0015020">
    <property type="term" value="F:glucuronosyltransferase activity"/>
    <property type="evidence" value="ECO:0007669"/>
    <property type="project" value="InterPro"/>
</dbReference>
<dbReference type="GO" id="GO:0016020">
    <property type="term" value="C:membrane"/>
    <property type="evidence" value="ECO:0007669"/>
    <property type="project" value="UniProtKB-SubCell"/>
</dbReference>
<comment type="subcellular location">
    <subcellularLocation>
        <location evidence="1">Membrane</location>
        <topology evidence="1">Single-pass type II membrane protein</topology>
    </subcellularLocation>
</comment>
<keyword evidence="5" id="KW-0325">Glycoprotein</keyword>
<evidence type="ECO:0000256" key="4">
    <source>
        <dbReference type="ARBA" id="ARBA00023136"/>
    </source>
</evidence>
<evidence type="ECO:0000256" key="3">
    <source>
        <dbReference type="ARBA" id="ARBA00022679"/>
    </source>
</evidence>
<name>A0AAX6DL90_IRIPA</name>
<evidence type="ECO:0000313" key="7">
    <source>
        <dbReference type="Proteomes" id="UP001140949"/>
    </source>
</evidence>
<dbReference type="Proteomes" id="UP001140949">
    <property type="component" value="Unassembled WGS sequence"/>
</dbReference>